<evidence type="ECO:0000256" key="2">
    <source>
        <dbReference type="SAM" id="SignalP"/>
    </source>
</evidence>
<name>A0ABT0BC89_9SPHN</name>
<feature type="region of interest" description="Disordered" evidence="1">
    <location>
        <begin position="34"/>
        <end position="74"/>
    </location>
</feature>
<keyword evidence="4" id="KW-1185">Reference proteome</keyword>
<proteinExistence type="predicted"/>
<reference evidence="3" key="1">
    <citation type="submission" date="2022-03" db="EMBL/GenBank/DDBJ databases">
        <title>Identification of a novel bacterium isolated from mangrove sediments.</title>
        <authorList>
            <person name="Pan X."/>
        </authorList>
    </citation>
    <scope>NUCLEOTIDE SEQUENCE</scope>
    <source>
        <strain evidence="3">B1949</strain>
    </source>
</reference>
<dbReference type="EMBL" id="JALHLF010000022">
    <property type="protein sequence ID" value="MCJ2182674.1"/>
    <property type="molecule type" value="Genomic_DNA"/>
</dbReference>
<comment type="caution">
    <text evidence="3">The sequence shown here is derived from an EMBL/GenBank/DDBJ whole genome shotgun (WGS) entry which is preliminary data.</text>
</comment>
<accession>A0ABT0BC89</accession>
<organism evidence="3 4">
    <name type="scientific">Novosphingobium organovorum</name>
    <dbReference type="NCBI Taxonomy" id="2930092"/>
    <lineage>
        <taxon>Bacteria</taxon>
        <taxon>Pseudomonadati</taxon>
        <taxon>Pseudomonadota</taxon>
        <taxon>Alphaproteobacteria</taxon>
        <taxon>Sphingomonadales</taxon>
        <taxon>Sphingomonadaceae</taxon>
        <taxon>Novosphingobium</taxon>
    </lineage>
</organism>
<protein>
    <recommendedName>
        <fullName evidence="5">Secreted protein</fullName>
    </recommendedName>
</protein>
<feature type="chain" id="PRO_5047292834" description="Secreted protein" evidence="2">
    <location>
        <begin position="26"/>
        <end position="110"/>
    </location>
</feature>
<gene>
    <name evidence="3" type="ORF">MTR62_08225</name>
</gene>
<sequence length="110" mass="11663">MRAIGHLFLLWLLAASLMTTSALHAQEFPGSETVDCSGFVHSEGDSDETQGDADRAAPHHHTSCHTSFGPAPHSTDDLLVLRPVRLVNRAFDAPGTALSAVGPDLRPPIA</sequence>
<dbReference type="Proteomes" id="UP001162881">
    <property type="component" value="Unassembled WGS sequence"/>
</dbReference>
<evidence type="ECO:0000313" key="3">
    <source>
        <dbReference type="EMBL" id="MCJ2182674.1"/>
    </source>
</evidence>
<dbReference type="RefSeq" id="WP_244018842.1">
    <property type="nucleotide sequence ID" value="NZ_JALHLF010000022.1"/>
</dbReference>
<evidence type="ECO:0000313" key="4">
    <source>
        <dbReference type="Proteomes" id="UP001162881"/>
    </source>
</evidence>
<feature type="signal peptide" evidence="2">
    <location>
        <begin position="1"/>
        <end position="25"/>
    </location>
</feature>
<keyword evidence="2" id="KW-0732">Signal</keyword>
<evidence type="ECO:0008006" key="5">
    <source>
        <dbReference type="Google" id="ProtNLM"/>
    </source>
</evidence>
<evidence type="ECO:0000256" key="1">
    <source>
        <dbReference type="SAM" id="MobiDB-lite"/>
    </source>
</evidence>